<keyword evidence="3" id="KW-0699">rRNA-binding</keyword>
<dbReference type="GO" id="GO:0042254">
    <property type="term" value="P:ribosome biogenesis"/>
    <property type="evidence" value="ECO:0007669"/>
    <property type="project" value="UniProtKB-KW"/>
</dbReference>
<proteinExistence type="predicted"/>
<feature type="non-terminal residue" evidence="5">
    <location>
        <position position="1"/>
    </location>
</feature>
<dbReference type="SUPFAM" id="SSF158710">
    <property type="entry name" value="PSPTO4464-like"/>
    <property type="match status" value="1"/>
</dbReference>
<dbReference type="EMBL" id="DRNF01000397">
    <property type="protein sequence ID" value="HHJ81221.1"/>
    <property type="molecule type" value="Genomic_DNA"/>
</dbReference>
<dbReference type="GO" id="GO:0005829">
    <property type="term" value="C:cytosol"/>
    <property type="evidence" value="ECO:0007669"/>
    <property type="project" value="TreeGrafter"/>
</dbReference>
<dbReference type="GO" id="GO:0019843">
    <property type="term" value="F:rRNA binding"/>
    <property type="evidence" value="ECO:0007669"/>
    <property type="project" value="UniProtKB-KW"/>
</dbReference>
<organism evidence="5">
    <name type="scientific">Candidatus Tenderia electrophaga</name>
    <dbReference type="NCBI Taxonomy" id="1748243"/>
    <lineage>
        <taxon>Bacteria</taxon>
        <taxon>Pseudomonadati</taxon>
        <taxon>Pseudomonadota</taxon>
        <taxon>Gammaproteobacteria</taxon>
        <taxon>Candidatus Tenderiales</taxon>
        <taxon>Candidatus Tenderiaceae</taxon>
        <taxon>Candidatus Tenderia</taxon>
    </lineage>
</organism>
<evidence type="ECO:0000256" key="1">
    <source>
        <dbReference type="ARBA" id="ARBA00022490"/>
    </source>
</evidence>
<dbReference type="Proteomes" id="UP000885832">
    <property type="component" value="Unassembled WGS sequence"/>
</dbReference>
<evidence type="ECO:0000256" key="2">
    <source>
        <dbReference type="ARBA" id="ARBA00022517"/>
    </source>
</evidence>
<comment type="caution">
    <text evidence="5">The sequence shown here is derived from an EMBL/GenBank/DDBJ whole genome shotgun (WGS) entry which is preliminary data.</text>
</comment>
<gene>
    <name evidence="5" type="ORF">ENJ65_06265</name>
</gene>
<dbReference type="PANTHER" id="PTHR38101:SF1">
    <property type="entry name" value="UPF0307 PROTEIN YJGA"/>
    <property type="match status" value="1"/>
</dbReference>
<keyword evidence="4" id="KW-0694">RNA-binding</keyword>
<evidence type="ECO:0000256" key="4">
    <source>
        <dbReference type="ARBA" id="ARBA00022884"/>
    </source>
</evidence>
<dbReference type="Gene3D" id="1.10.60.30">
    <property type="entry name" value="PSPTO4464-like domains"/>
    <property type="match status" value="1"/>
</dbReference>
<keyword evidence="1" id="KW-0963">Cytoplasm</keyword>
<reference evidence="5" key="1">
    <citation type="journal article" date="2020" name="mSystems">
        <title>Genome- and Community-Level Interaction Insights into Carbon Utilization and Element Cycling Functions of Hydrothermarchaeota in Hydrothermal Sediment.</title>
        <authorList>
            <person name="Zhou Z."/>
            <person name="Liu Y."/>
            <person name="Xu W."/>
            <person name="Pan J."/>
            <person name="Luo Z.H."/>
            <person name="Li M."/>
        </authorList>
    </citation>
    <scope>NUCLEOTIDE SEQUENCE [LARGE SCALE GENOMIC DNA]</scope>
    <source>
        <strain evidence="5">HyVt-505</strain>
    </source>
</reference>
<name>A0A832J792_9GAMM</name>
<dbReference type="InterPro" id="IPR023153">
    <property type="entry name" value="DarP_sf"/>
</dbReference>
<evidence type="ECO:0000256" key="3">
    <source>
        <dbReference type="ARBA" id="ARBA00022730"/>
    </source>
</evidence>
<dbReference type="PANTHER" id="PTHR38101">
    <property type="entry name" value="UPF0307 PROTEIN YJGA"/>
    <property type="match status" value="1"/>
</dbReference>
<keyword evidence="2" id="KW-0690">Ribosome biogenesis</keyword>
<protein>
    <submittedName>
        <fullName evidence="5">DUF615 domain-containing protein</fullName>
    </submittedName>
</protein>
<dbReference type="InterPro" id="IPR006839">
    <property type="entry name" value="DarP"/>
</dbReference>
<sequence length="43" mass="5226">LNQHPEADRQHLRQLMRSAKKESERNKPPRAARELFQYLKQLL</sequence>
<dbReference type="AlphaFoldDB" id="A0A832J792"/>
<accession>A0A832J792</accession>
<dbReference type="Pfam" id="PF04751">
    <property type="entry name" value="DarP"/>
    <property type="match status" value="1"/>
</dbReference>
<evidence type="ECO:0000313" key="5">
    <source>
        <dbReference type="EMBL" id="HHJ81221.1"/>
    </source>
</evidence>